<evidence type="ECO:0000256" key="3">
    <source>
        <dbReference type="SAM" id="MobiDB-lite"/>
    </source>
</evidence>
<sequence length="1162" mass="127862">MAATKSSPPTDAAAPPPGFSYAQAAKRKSQSLQPTSHPATNAHEVTETQKDITDGSPVKDSAEETDTSLEPAKKDMTHGTAALENTSISKERPQPSQTPSESQATVVSAISTPEFGISSTSTLAEKEDVSSIPNTSSESTWENKSQASNPAERSNSTQKDFHRRSEDVAKETAPLKEAPPPQINVWQQRAKEQQAAKAAVQPAKETSLANVTAEPTNKARNSIPRDTTKPEPRRKARSASAGHESNNVIQGKDRKRSVEAGGKAKDDGKTPHYRRASRLDNEAERSSARKTGSRSSLPEQEGPTSSVEPPSVNDQTSWPAMGANDPEEKPRKPQEKEEKERTPATSGKSHGKQGWVQMPIPQANYLFETPLPNTNARRGGRGGGRGARDNGGRGGPGVVNGPTRNERPTGNDHAAPNSEASNSANKRDKLEADNSGNPNTVPRKGFGKESVDSQSLDASALSAHADLESGDNGAQMTKESQSVHSLGQRQAGAPKWRQSQRNGDIESDRHRESEVEAKREGRRLSIATQHEEHRGRRVAGTADSVPASRYEKFERRDEFSRPSWKEAGHESFPPRSNGRGRGRGPRRGAFAHGFNQNNHNGPSGMHGQSYAYQTSPTFQQHYGSSSQSQRSYRSLRSQSMANGEFGRTTASYAGGPGQLPQLQTYPDSAAYEYQMMQPMSAMAWQPPMESFPLVPRVVQQLEYYLSLENMLKDTFLRSHMDSKGYLDLEVVANFPRLKGYDMELVKLGCYESSEIDLKVDADGKNKIRKSNGWEQWVLDIDRRQPSAQNEGSEQLQTPPRPQPALPAQSTPMYFDPYQFGPQSPISPGHVPSGPSGYVMSNPHQAMGRMSLPGYPFSAPPDFAPNSEGFPERFTPGDSATLVQGGESQQQQDQATDISGTDSALQDHDSFPDDRIPGLNVVYRMQNANNARAPFHSQESRTFSNGSIDGGNVVPEARNGSERQPSLGNGDVSYDGENGVSHHTRASSPTSSLPQRADSPQNIEVLWVKDSTTPVDRFPRDTQTEPYTILHVHALADRFSENIEPCSKNMLVLYQFWSHFLIRNFNTIMYDEFRRFAFEDDARGSTTGISHLIEFYGKSLSSQFLIRECVARDYAALAKEDGDSGRPTFQQLRKQWRDGALNMKNRKQISEYIDQELKAKLES</sequence>
<proteinExistence type="predicted"/>
<evidence type="ECO:0000259" key="4">
    <source>
        <dbReference type="PROSITE" id="PS50961"/>
    </source>
</evidence>
<dbReference type="InterPro" id="IPR045180">
    <property type="entry name" value="La_dom_prot"/>
</dbReference>
<feature type="compositionally biased region" description="Basic and acidic residues" evidence="3">
    <location>
        <begin position="326"/>
        <end position="342"/>
    </location>
</feature>
<name>A0A6A6H5E7_VIRVR</name>
<evidence type="ECO:0000313" key="5">
    <source>
        <dbReference type="EMBL" id="KAF2233147.1"/>
    </source>
</evidence>
<gene>
    <name evidence="5" type="ORF">EV356DRAFT_216208</name>
</gene>
<evidence type="ECO:0000313" key="6">
    <source>
        <dbReference type="Proteomes" id="UP000800092"/>
    </source>
</evidence>
<accession>A0A6A6H5E7</accession>
<dbReference type="GO" id="GO:0010494">
    <property type="term" value="C:cytoplasmic stress granule"/>
    <property type="evidence" value="ECO:0007669"/>
    <property type="project" value="TreeGrafter"/>
</dbReference>
<dbReference type="InterPro" id="IPR006630">
    <property type="entry name" value="La_HTH"/>
</dbReference>
<keyword evidence="1 2" id="KW-0694">RNA-binding</keyword>
<dbReference type="GO" id="GO:0005829">
    <property type="term" value="C:cytosol"/>
    <property type="evidence" value="ECO:0007669"/>
    <property type="project" value="TreeGrafter"/>
</dbReference>
<feature type="compositionally biased region" description="Basic and acidic residues" evidence="3">
    <location>
        <begin position="159"/>
        <end position="174"/>
    </location>
</feature>
<dbReference type="Pfam" id="PF21071">
    <property type="entry name" value="LARP1_HEAT"/>
    <property type="match status" value="1"/>
</dbReference>
<reference evidence="5" key="1">
    <citation type="journal article" date="2020" name="Stud. Mycol.">
        <title>101 Dothideomycetes genomes: a test case for predicting lifestyles and emergence of pathogens.</title>
        <authorList>
            <person name="Haridas S."/>
            <person name="Albert R."/>
            <person name="Binder M."/>
            <person name="Bloem J."/>
            <person name="Labutti K."/>
            <person name="Salamov A."/>
            <person name="Andreopoulos B."/>
            <person name="Baker S."/>
            <person name="Barry K."/>
            <person name="Bills G."/>
            <person name="Bluhm B."/>
            <person name="Cannon C."/>
            <person name="Castanera R."/>
            <person name="Culley D."/>
            <person name="Daum C."/>
            <person name="Ezra D."/>
            <person name="Gonzalez J."/>
            <person name="Henrissat B."/>
            <person name="Kuo A."/>
            <person name="Liang C."/>
            <person name="Lipzen A."/>
            <person name="Lutzoni F."/>
            <person name="Magnuson J."/>
            <person name="Mondo S."/>
            <person name="Nolan M."/>
            <person name="Ohm R."/>
            <person name="Pangilinan J."/>
            <person name="Park H.-J."/>
            <person name="Ramirez L."/>
            <person name="Alfaro M."/>
            <person name="Sun H."/>
            <person name="Tritt A."/>
            <person name="Yoshinaga Y."/>
            <person name="Zwiers L.-H."/>
            <person name="Turgeon B."/>
            <person name="Goodwin S."/>
            <person name="Spatafora J."/>
            <person name="Crous P."/>
            <person name="Grigoriev I."/>
        </authorList>
    </citation>
    <scope>NUCLEOTIDE SEQUENCE</scope>
    <source>
        <strain evidence="5">Tuck. ex Michener</strain>
    </source>
</reference>
<feature type="region of interest" description="Disordered" evidence="3">
    <location>
        <begin position="784"/>
        <end position="916"/>
    </location>
</feature>
<dbReference type="GO" id="GO:0045727">
    <property type="term" value="P:positive regulation of translation"/>
    <property type="evidence" value="ECO:0007669"/>
    <property type="project" value="TreeGrafter"/>
</dbReference>
<dbReference type="InterPro" id="IPR006607">
    <property type="entry name" value="DM15"/>
</dbReference>
<protein>
    <recommendedName>
        <fullName evidence="4">HTH La-type RNA-binding domain-containing protein</fullName>
    </recommendedName>
</protein>
<feature type="compositionally biased region" description="Low complexity" evidence="3">
    <location>
        <begin position="195"/>
        <end position="204"/>
    </location>
</feature>
<feature type="compositionally biased region" description="Polar residues" evidence="3">
    <location>
        <begin position="131"/>
        <end position="158"/>
    </location>
</feature>
<dbReference type="EMBL" id="ML991809">
    <property type="protein sequence ID" value="KAF2233147.1"/>
    <property type="molecule type" value="Genomic_DNA"/>
</dbReference>
<dbReference type="AlphaFoldDB" id="A0A6A6H5E7"/>
<dbReference type="InterPro" id="IPR036390">
    <property type="entry name" value="WH_DNA-bd_sf"/>
</dbReference>
<feature type="region of interest" description="Disordered" evidence="3">
    <location>
        <begin position="1"/>
        <end position="610"/>
    </location>
</feature>
<feature type="compositionally biased region" description="Low complexity" evidence="3">
    <location>
        <begin position="452"/>
        <end position="464"/>
    </location>
</feature>
<feature type="compositionally biased region" description="Basic and acidic residues" evidence="3">
    <location>
        <begin position="256"/>
        <end position="270"/>
    </location>
</feature>
<feature type="compositionally biased region" description="Polar residues" evidence="3">
    <location>
        <begin position="207"/>
        <end position="220"/>
    </location>
</feature>
<feature type="compositionally biased region" description="Polar residues" evidence="3">
    <location>
        <begin position="785"/>
        <end position="797"/>
    </location>
</feature>
<dbReference type="SMART" id="SM00715">
    <property type="entry name" value="LA"/>
    <property type="match status" value="1"/>
</dbReference>
<feature type="region of interest" description="Disordered" evidence="3">
    <location>
        <begin position="931"/>
        <end position="998"/>
    </location>
</feature>
<feature type="compositionally biased region" description="Polar residues" evidence="3">
    <location>
        <begin position="985"/>
        <end position="998"/>
    </location>
</feature>
<dbReference type="SUPFAM" id="SSF46785">
    <property type="entry name" value="Winged helix' DNA-binding domain"/>
    <property type="match status" value="1"/>
</dbReference>
<feature type="domain" description="HTH La-type RNA-binding" evidence="4">
    <location>
        <begin position="687"/>
        <end position="776"/>
    </location>
</feature>
<feature type="compositionally biased region" description="Low complexity" evidence="3">
    <location>
        <begin position="1"/>
        <end position="13"/>
    </location>
</feature>
<dbReference type="PANTHER" id="PTHR22792">
    <property type="entry name" value="LUPUS LA PROTEIN-RELATED"/>
    <property type="match status" value="1"/>
</dbReference>
<evidence type="ECO:0000256" key="2">
    <source>
        <dbReference type="PROSITE-ProRule" id="PRU00332"/>
    </source>
</evidence>
<dbReference type="PROSITE" id="PS50961">
    <property type="entry name" value="HTH_LA"/>
    <property type="match status" value="1"/>
</dbReference>
<feature type="compositionally biased region" description="Polar residues" evidence="3">
    <location>
        <begin position="30"/>
        <end position="39"/>
    </location>
</feature>
<dbReference type="Gene3D" id="1.10.10.10">
    <property type="entry name" value="Winged helix-like DNA-binding domain superfamily/Winged helix DNA-binding domain"/>
    <property type="match status" value="1"/>
</dbReference>
<dbReference type="PANTHER" id="PTHR22792:SF132">
    <property type="entry name" value="LA-RELATED PROTEIN 1"/>
    <property type="match status" value="1"/>
</dbReference>
<feature type="compositionally biased region" description="Polar residues" evidence="3">
    <location>
        <begin position="289"/>
        <end position="318"/>
    </location>
</feature>
<feature type="compositionally biased region" description="Basic and acidic residues" evidence="3">
    <location>
        <begin position="44"/>
        <end position="53"/>
    </location>
</feature>
<dbReference type="InterPro" id="IPR036388">
    <property type="entry name" value="WH-like_DNA-bd_sf"/>
</dbReference>
<dbReference type="Pfam" id="PF05383">
    <property type="entry name" value="La"/>
    <property type="match status" value="1"/>
</dbReference>
<dbReference type="GO" id="GO:0000339">
    <property type="term" value="F:RNA cap binding"/>
    <property type="evidence" value="ECO:0007669"/>
    <property type="project" value="InterPro"/>
</dbReference>
<feature type="compositionally biased region" description="Basic and acidic residues" evidence="3">
    <location>
        <begin position="549"/>
        <end position="569"/>
    </location>
</feature>
<feature type="compositionally biased region" description="Basic and acidic residues" evidence="3">
    <location>
        <begin position="503"/>
        <end position="534"/>
    </location>
</feature>
<feature type="compositionally biased region" description="Polar residues" evidence="3">
    <location>
        <begin position="83"/>
        <end position="123"/>
    </location>
</feature>
<evidence type="ECO:0000256" key="1">
    <source>
        <dbReference type="ARBA" id="ARBA00022884"/>
    </source>
</evidence>
<keyword evidence="6" id="KW-1185">Reference proteome</keyword>
<organism evidence="5 6">
    <name type="scientific">Viridothelium virens</name>
    <name type="common">Speckled blister lichen</name>
    <name type="synonym">Trypethelium virens</name>
    <dbReference type="NCBI Taxonomy" id="1048519"/>
    <lineage>
        <taxon>Eukaryota</taxon>
        <taxon>Fungi</taxon>
        <taxon>Dikarya</taxon>
        <taxon>Ascomycota</taxon>
        <taxon>Pezizomycotina</taxon>
        <taxon>Dothideomycetes</taxon>
        <taxon>Dothideomycetes incertae sedis</taxon>
        <taxon>Trypetheliales</taxon>
        <taxon>Trypetheliaceae</taxon>
        <taxon>Viridothelium</taxon>
    </lineage>
</organism>
<dbReference type="Proteomes" id="UP000800092">
    <property type="component" value="Unassembled WGS sequence"/>
</dbReference>
<feature type="compositionally biased region" description="Basic and acidic residues" evidence="3">
    <location>
        <begin position="277"/>
        <end position="287"/>
    </location>
</feature>
<dbReference type="OrthoDB" id="340227at2759"/>
<feature type="compositionally biased region" description="Low complexity" evidence="3">
    <location>
        <begin position="414"/>
        <end position="424"/>
    </location>
</feature>
<dbReference type="GO" id="GO:0048255">
    <property type="term" value="P:mRNA stabilization"/>
    <property type="evidence" value="ECO:0007669"/>
    <property type="project" value="InterPro"/>
</dbReference>
<feature type="compositionally biased region" description="Polar residues" evidence="3">
    <location>
        <begin position="472"/>
        <end position="488"/>
    </location>
</feature>
<feature type="compositionally biased region" description="Basic and acidic residues" evidence="3">
    <location>
        <begin position="904"/>
        <end position="915"/>
    </location>
</feature>
<feature type="compositionally biased region" description="Polar residues" evidence="3">
    <location>
        <begin position="894"/>
        <end position="903"/>
    </location>
</feature>
<dbReference type="CDD" id="cd07323">
    <property type="entry name" value="LAM"/>
    <property type="match status" value="1"/>
</dbReference>